<dbReference type="InterPro" id="IPR036086">
    <property type="entry name" value="ParB/Sulfiredoxin_sf"/>
</dbReference>
<feature type="compositionally biased region" description="Polar residues" evidence="2">
    <location>
        <begin position="157"/>
        <end position="175"/>
    </location>
</feature>
<organism evidence="4 5">
    <name type="scientific">Brevundimonas diminuta 3F5N</name>
    <dbReference type="NCBI Taxonomy" id="1255603"/>
    <lineage>
        <taxon>Bacteria</taxon>
        <taxon>Pseudomonadati</taxon>
        <taxon>Pseudomonadota</taxon>
        <taxon>Alphaproteobacteria</taxon>
        <taxon>Caulobacterales</taxon>
        <taxon>Caulobacteraceae</taxon>
        <taxon>Brevundimonas</taxon>
    </lineage>
</organism>
<dbReference type="InterPro" id="IPR003115">
    <property type="entry name" value="ParB_N"/>
</dbReference>
<evidence type="ECO:0000313" key="4">
    <source>
        <dbReference type="EMBL" id="SJM49725.1"/>
    </source>
</evidence>
<proteinExistence type="predicted"/>
<protein>
    <submittedName>
        <fullName evidence="4">Biosynthesis of aminoglycoside antibiotics</fullName>
    </submittedName>
</protein>
<feature type="domain" description="ParB-like N-terminal" evidence="3">
    <location>
        <begin position="3"/>
        <end position="91"/>
    </location>
</feature>
<dbReference type="RefSeq" id="WP_087139075.1">
    <property type="nucleotide sequence ID" value="NZ_FUIE01000015.1"/>
</dbReference>
<evidence type="ECO:0000256" key="2">
    <source>
        <dbReference type="SAM" id="MobiDB-lite"/>
    </source>
</evidence>
<feature type="region of interest" description="Disordered" evidence="2">
    <location>
        <begin position="139"/>
        <end position="212"/>
    </location>
</feature>
<sequence>MSTINIADVRVNGGTQSRAAIDRGVVSEYADAIKGGATFPPITVYFDGVSYWLADGFHRYEAYALAQVYDAPADIRQGTQRDAILFSVGANASHGLRRTNDDKRRAVQTLLNDPEWAVWSNREIARQCQVDEKTVRRYREEASAEKPQIAPERTVSRGGTTYQQNTANIGASSKPDQAMSEFGTAEPAPEEGAGQDAASALEEEPAADDPEAKVRRALARLTTDGLIDEVIGLRADLDDAKAKADAVTRERDDLRAKLKEATSADLGRALGNAQRRADTATGRMNEYMAQVKRLEYRLRKAEARVKELEEMEVVPA</sequence>
<evidence type="ECO:0000313" key="5">
    <source>
        <dbReference type="Proteomes" id="UP000195766"/>
    </source>
</evidence>
<dbReference type="Pfam" id="PF02195">
    <property type="entry name" value="ParB_N"/>
    <property type="match status" value="1"/>
</dbReference>
<dbReference type="Proteomes" id="UP000195766">
    <property type="component" value="Unassembled WGS sequence"/>
</dbReference>
<evidence type="ECO:0000259" key="3">
    <source>
        <dbReference type="Pfam" id="PF02195"/>
    </source>
</evidence>
<accession>A0A1R4F1G9</accession>
<dbReference type="EMBL" id="FUIE01000015">
    <property type="protein sequence ID" value="SJM49725.1"/>
    <property type="molecule type" value="Genomic_DNA"/>
</dbReference>
<dbReference type="AlphaFoldDB" id="A0A1R4F1G9"/>
<dbReference type="OrthoDB" id="189843at2"/>
<gene>
    <name evidence="4" type="ORF">FM111_02000</name>
</gene>
<keyword evidence="1" id="KW-0175">Coiled coil</keyword>
<reference evidence="4 5" key="1">
    <citation type="submission" date="2017-02" db="EMBL/GenBank/DDBJ databases">
        <authorList>
            <person name="Peterson S.W."/>
        </authorList>
    </citation>
    <scope>NUCLEOTIDE SEQUENCE [LARGE SCALE GENOMIC DNA]</scope>
    <source>
        <strain evidence="4 5">3F5N</strain>
    </source>
</reference>
<name>A0A1R4F1G9_BREDI</name>
<feature type="coiled-coil region" evidence="1">
    <location>
        <begin position="230"/>
        <end position="311"/>
    </location>
</feature>
<evidence type="ECO:0000256" key="1">
    <source>
        <dbReference type="SAM" id="Coils"/>
    </source>
</evidence>
<dbReference type="SUPFAM" id="SSF110849">
    <property type="entry name" value="ParB/Sulfiredoxin"/>
    <property type="match status" value="1"/>
</dbReference>